<name>A0A521EEU0_9RHOB</name>
<dbReference type="AlphaFoldDB" id="A0A521EEU0"/>
<dbReference type="EMBL" id="FXTE01000010">
    <property type="protein sequence ID" value="SMO81981.1"/>
    <property type="molecule type" value="Genomic_DNA"/>
</dbReference>
<reference evidence="4 5" key="1">
    <citation type="submission" date="2017-05" db="EMBL/GenBank/DDBJ databases">
        <authorList>
            <person name="Varghese N."/>
            <person name="Submissions S."/>
        </authorList>
    </citation>
    <scope>NUCLEOTIDE SEQUENCE [LARGE SCALE GENOMIC DNA]</scope>
    <source>
        <strain evidence="4 5">DSM 28009</strain>
    </source>
</reference>
<feature type="signal peptide" evidence="2">
    <location>
        <begin position="1"/>
        <end position="24"/>
    </location>
</feature>
<evidence type="ECO:0000313" key="5">
    <source>
        <dbReference type="Proteomes" id="UP000319555"/>
    </source>
</evidence>
<dbReference type="InterPro" id="IPR002048">
    <property type="entry name" value="EF_hand_dom"/>
</dbReference>
<dbReference type="InterPro" id="IPR011992">
    <property type="entry name" value="EF-hand-dom_pair"/>
</dbReference>
<organism evidence="4 5">
    <name type="scientific">Ruegeria faecimaris</name>
    <dbReference type="NCBI Taxonomy" id="686389"/>
    <lineage>
        <taxon>Bacteria</taxon>
        <taxon>Pseudomonadati</taxon>
        <taxon>Pseudomonadota</taxon>
        <taxon>Alphaproteobacteria</taxon>
        <taxon>Rhodobacterales</taxon>
        <taxon>Roseobacteraceae</taxon>
        <taxon>Ruegeria</taxon>
    </lineage>
</organism>
<gene>
    <name evidence="4" type="ORF">SAMN06265380_110120</name>
</gene>
<dbReference type="Proteomes" id="UP000319555">
    <property type="component" value="Unassembled WGS sequence"/>
</dbReference>
<protein>
    <submittedName>
        <fullName evidence="4">EF hand</fullName>
    </submittedName>
</protein>
<evidence type="ECO:0000313" key="4">
    <source>
        <dbReference type="EMBL" id="SMO81981.1"/>
    </source>
</evidence>
<proteinExistence type="predicted"/>
<keyword evidence="2" id="KW-0732">Signal</keyword>
<evidence type="ECO:0000256" key="2">
    <source>
        <dbReference type="SAM" id="SignalP"/>
    </source>
</evidence>
<feature type="compositionally biased region" description="Basic and acidic residues" evidence="1">
    <location>
        <begin position="89"/>
        <end position="106"/>
    </location>
</feature>
<feature type="domain" description="EF-hand" evidence="3">
    <location>
        <begin position="50"/>
        <end position="85"/>
    </location>
</feature>
<sequence>MLRGMKMKTAIVLSMLSLAGAATAETVAELHENELKAIDTNNDGFLSKDEFDAFSDYAFQTMDEDKNGTLGLDEAKPFLDIKQFQKVDRDRDSNISRTEYDQHMTEDFISADQNSNGQLD</sequence>
<dbReference type="GO" id="GO:0005509">
    <property type="term" value="F:calcium ion binding"/>
    <property type="evidence" value="ECO:0007669"/>
    <property type="project" value="InterPro"/>
</dbReference>
<dbReference type="Pfam" id="PF13202">
    <property type="entry name" value="EF-hand_5"/>
    <property type="match status" value="1"/>
</dbReference>
<dbReference type="SUPFAM" id="SSF47473">
    <property type="entry name" value="EF-hand"/>
    <property type="match status" value="1"/>
</dbReference>
<dbReference type="PROSITE" id="PS50222">
    <property type="entry name" value="EF_HAND_2"/>
    <property type="match status" value="1"/>
</dbReference>
<evidence type="ECO:0000256" key="1">
    <source>
        <dbReference type="SAM" id="MobiDB-lite"/>
    </source>
</evidence>
<dbReference type="Gene3D" id="1.10.238.10">
    <property type="entry name" value="EF-hand"/>
    <property type="match status" value="1"/>
</dbReference>
<feature type="chain" id="PRO_5022032382" evidence="2">
    <location>
        <begin position="25"/>
        <end position="120"/>
    </location>
</feature>
<evidence type="ECO:0000259" key="3">
    <source>
        <dbReference type="PROSITE" id="PS50222"/>
    </source>
</evidence>
<feature type="region of interest" description="Disordered" evidence="1">
    <location>
        <begin position="89"/>
        <end position="120"/>
    </location>
</feature>
<accession>A0A521EEU0</accession>
<feature type="compositionally biased region" description="Polar residues" evidence="1">
    <location>
        <begin position="111"/>
        <end position="120"/>
    </location>
</feature>
<keyword evidence="5" id="KW-1185">Reference proteome</keyword>